<dbReference type="AlphaFoldDB" id="A0A6H5IRN4"/>
<dbReference type="PROSITE" id="PS50097">
    <property type="entry name" value="BTB"/>
    <property type="match status" value="1"/>
</dbReference>
<evidence type="ECO:0000259" key="1">
    <source>
        <dbReference type="PROSITE" id="PS50097"/>
    </source>
</evidence>
<accession>A0A6H5IRN4</accession>
<dbReference type="InterPro" id="IPR011333">
    <property type="entry name" value="SKP1/BTB/POZ_sf"/>
</dbReference>
<dbReference type="Proteomes" id="UP000479190">
    <property type="component" value="Unassembled WGS sequence"/>
</dbReference>
<dbReference type="Gene3D" id="3.30.710.10">
    <property type="entry name" value="Potassium Channel Kv1.1, Chain A"/>
    <property type="match status" value="1"/>
</dbReference>
<feature type="domain" description="BTB" evidence="1">
    <location>
        <begin position="108"/>
        <end position="174"/>
    </location>
</feature>
<sequence length="206" mass="22414">MCKYNIAIIKRGEVIDARTDCCTFSTNRSETLVLSKTQTEIEGLISSKDDIHIRYMNEFISSNDTVTFRCELSVFVGEQKNLLNYESVDADEEPKLKFGGVLLDKKFSDVMLRAACGKEVPAHRLMLAAASPVFNAMFSHDIDSTAAADYTSASPSSTAAAIQRVLSAHINVLSQLQPTSCIYIKAHRSISFTSGGAGWGNGTSTV</sequence>
<evidence type="ECO:0000313" key="2">
    <source>
        <dbReference type="EMBL" id="CAB0039897.1"/>
    </source>
</evidence>
<organism evidence="2 3">
    <name type="scientific">Trichogramma brassicae</name>
    <dbReference type="NCBI Taxonomy" id="86971"/>
    <lineage>
        <taxon>Eukaryota</taxon>
        <taxon>Metazoa</taxon>
        <taxon>Ecdysozoa</taxon>
        <taxon>Arthropoda</taxon>
        <taxon>Hexapoda</taxon>
        <taxon>Insecta</taxon>
        <taxon>Pterygota</taxon>
        <taxon>Neoptera</taxon>
        <taxon>Endopterygota</taxon>
        <taxon>Hymenoptera</taxon>
        <taxon>Apocrita</taxon>
        <taxon>Proctotrupomorpha</taxon>
        <taxon>Chalcidoidea</taxon>
        <taxon>Trichogrammatidae</taxon>
        <taxon>Trichogramma</taxon>
    </lineage>
</organism>
<dbReference type="Pfam" id="PF00651">
    <property type="entry name" value="BTB"/>
    <property type="match status" value="1"/>
</dbReference>
<name>A0A6H5IRN4_9HYME</name>
<proteinExistence type="predicted"/>
<protein>
    <recommendedName>
        <fullName evidence="1">BTB domain-containing protein</fullName>
    </recommendedName>
</protein>
<gene>
    <name evidence="2" type="ORF">TBRA_LOCUS11635</name>
</gene>
<dbReference type="InterPro" id="IPR000210">
    <property type="entry name" value="BTB/POZ_dom"/>
</dbReference>
<evidence type="ECO:0000313" key="3">
    <source>
        <dbReference type="Proteomes" id="UP000479190"/>
    </source>
</evidence>
<dbReference type="OrthoDB" id="624345at2759"/>
<reference evidence="2 3" key="1">
    <citation type="submission" date="2020-02" db="EMBL/GenBank/DDBJ databases">
        <authorList>
            <person name="Ferguson B K."/>
        </authorList>
    </citation>
    <scope>NUCLEOTIDE SEQUENCE [LARGE SCALE GENOMIC DNA]</scope>
</reference>
<keyword evidence="3" id="KW-1185">Reference proteome</keyword>
<dbReference type="SUPFAM" id="SSF54695">
    <property type="entry name" value="POZ domain"/>
    <property type="match status" value="1"/>
</dbReference>
<dbReference type="EMBL" id="CADCXV010000983">
    <property type="protein sequence ID" value="CAB0039897.1"/>
    <property type="molecule type" value="Genomic_DNA"/>
</dbReference>